<reference evidence="1 2" key="1">
    <citation type="submission" date="2016-01" db="EMBL/GenBank/DDBJ databases">
        <authorList>
            <person name="McClelland M."/>
            <person name="Jain A."/>
            <person name="Saraogi P."/>
            <person name="Mendelson R."/>
            <person name="Westerman R."/>
            <person name="SanMiguel P."/>
            <person name="Csonka L."/>
        </authorList>
    </citation>
    <scope>NUCLEOTIDE SEQUENCE [LARGE SCALE GENOMIC DNA]</scope>
    <source>
        <strain evidence="1 2">R-53146</strain>
    </source>
</reference>
<accession>A0A0X3AME8</accession>
<organism evidence="1 2">
    <name type="scientific">Apibacter mensalis</name>
    <dbReference type="NCBI Taxonomy" id="1586267"/>
    <lineage>
        <taxon>Bacteria</taxon>
        <taxon>Pseudomonadati</taxon>
        <taxon>Bacteroidota</taxon>
        <taxon>Flavobacteriia</taxon>
        <taxon>Flavobacteriales</taxon>
        <taxon>Weeksellaceae</taxon>
        <taxon>Apibacter</taxon>
    </lineage>
</organism>
<protein>
    <submittedName>
        <fullName evidence="1">Uncharacterized protein</fullName>
    </submittedName>
</protein>
<gene>
    <name evidence="1" type="ORF">Ga0061079_10126</name>
</gene>
<dbReference type="Proteomes" id="UP000182761">
    <property type="component" value="Unassembled WGS sequence"/>
</dbReference>
<sequence>MENIRNNKNTTLSEKIDAGVYRYIEGISKSPSLPVFLFSESQINMRHFFNKVKIS</sequence>
<evidence type="ECO:0000313" key="1">
    <source>
        <dbReference type="EMBL" id="CVK15215.1"/>
    </source>
</evidence>
<evidence type="ECO:0000313" key="2">
    <source>
        <dbReference type="Proteomes" id="UP000182761"/>
    </source>
</evidence>
<keyword evidence="2" id="KW-1185">Reference proteome</keyword>
<name>A0A0X3AME8_9FLAO</name>
<dbReference type="AlphaFoldDB" id="A0A0X3AME8"/>
<proteinExistence type="predicted"/>
<dbReference type="EMBL" id="FCOR01000001">
    <property type="protein sequence ID" value="CVK15215.1"/>
    <property type="molecule type" value="Genomic_DNA"/>
</dbReference>